<protein>
    <recommendedName>
        <fullName evidence="3">Transposable element Tc3 transposase</fullName>
    </recommendedName>
</protein>
<evidence type="ECO:0000313" key="2">
    <source>
        <dbReference type="Proteomes" id="UP000076502"/>
    </source>
</evidence>
<sequence length="74" mass="8779">RNVTEFLNKKFGNRWIDPPGSNKWPTRSPDLIPLDFYLWGKLKEQVYRVKPTTKVDMQERIKRACAIINTNEIC</sequence>
<feature type="non-terminal residue" evidence="1">
    <location>
        <position position="1"/>
    </location>
</feature>
<dbReference type="Proteomes" id="UP000076502">
    <property type="component" value="Unassembled WGS sequence"/>
</dbReference>
<name>A0A154P4E7_DUFNO</name>
<dbReference type="EMBL" id="KQ434811">
    <property type="protein sequence ID" value="KZC06751.1"/>
    <property type="molecule type" value="Genomic_DNA"/>
</dbReference>
<reference evidence="1 2" key="1">
    <citation type="submission" date="2015-07" db="EMBL/GenBank/DDBJ databases">
        <title>The genome of Dufourea novaeangliae.</title>
        <authorList>
            <person name="Pan H."/>
            <person name="Kapheim K."/>
        </authorList>
    </citation>
    <scope>NUCLEOTIDE SEQUENCE [LARGE SCALE GENOMIC DNA]</scope>
    <source>
        <strain evidence="1">0120121106</strain>
        <tissue evidence="1">Whole body</tissue>
    </source>
</reference>
<dbReference type="STRING" id="178035.A0A154P4E7"/>
<dbReference type="PANTHER" id="PTHR47326">
    <property type="entry name" value="TRANSPOSABLE ELEMENT TC3 TRANSPOSASE-LIKE PROTEIN"/>
    <property type="match status" value="1"/>
</dbReference>
<dbReference type="PANTHER" id="PTHR47326:SF1">
    <property type="entry name" value="HTH PSQ-TYPE DOMAIN-CONTAINING PROTEIN"/>
    <property type="match status" value="1"/>
</dbReference>
<proteinExistence type="predicted"/>
<dbReference type="InterPro" id="IPR036397">
    <property type="entry name" value="RNaseH_sf"/>
</dbReference>
<dbReference type="AlphaFoldDB" id="A0A154P4E7"/>
<gene>
    <name evidence="1" type="ORF">WN55_07974</name>
</gene>
<organism evidence="1 2">
    <name type="scientific">Dufourea novaeangliae</name>
    <name type="common">Sweat bee</name>
    <dbReference type="NCBI Taxonomy" id="178035"/>
    <lineage>
        <taxon>Eukaryota</taxon>
        <taxon>Metazoa</taxon>
        <taxon>Ecdysozoa</taxon>
        <taxon>Arthropoda</taxon>
        <taxon>Hexapoda</taxon>
        <taxon>Insecta</taxon>
        <taxon>Pterygota</taxon>
        <taxon>Neoptera</taxon>
        <taxon>Endopterygota</taxon>
        <taxon>Hymenoptera</taxon>
        <taxon>Apocrita</taxon>
        <taxon>Aculeata</taxon>
        <taxon>Apoidea</taxon>
        <taxon>Anthophila</taxon>
        <taxon>Halictidae</taxon>
        <taxon>Rophitinae</taxon>
        <taxon>Dufourea</taxon>
    </lineage>
</organism>
<dbReference type="Gene3D" id="3.30.420.10">
    <property type="entry name" value="Ribonuclease H-like superfamily/Ribonuclease H"/>
    <property type="match status" value="1"/>
</dbReference>
<keyword evidence="2" id="KW-1185">Reference proteome</keyword>
<evidence type="ECO:0000313" key="1">
    <source>
        <dbReference type="EMBL" id="KZC06751.1"/>
    </source>
</evidence>
<evidence type="ECO:0008006" key="3">
    <source>
        <dbReference type="Google" id="ProtNLM"/>
    </source>
</evidence>
<accession>A0A154P4E7</accession>
<dbReference type="GO" id="GO:0003676">
    <property type="term" value="F:nucleic acid binding"/>
    <property type="evidence" value="ECO:0007669"/>
    <property type="project" value="InterPro"/>
</dbReference>